<gene>
    <name evidence="1" type="ORF">HanXRQr2_Chr11g0505871</name>
</gene>
<dbReference type="EMBL" id="MNCJ02000326">
    <property type="protein sequence ID" value="KAF5783260.1"/>
    <property type="molecule type" value="Genomic_DNA"/>
</dbReference>
<accession>A0A9K3N1A8</accession>
<protein>
    <submittedName>
        <fullName evidence="1">Uncharacterized protein</fullName>
    </submittedName>
</protein>
<evidence type="ECO:0000313" key="2">
    <source>
        <dbReference type="Proteomes" id="UP000215914"/>
    </source>
</evidence>
<dbReference type="Proteomes" id="UP000215914">
    <property type="component" value="Unassembled WGS sequence"/>
</dbReference>
<reference evidence="1" key="1">
    <citation type="journal article" date="2017" name="Nature">
        <title>The sunflower genome provides insights into oil metabolism, flowering and Asterid evolution.</title>
        <authorList>
            <person name="Badouin H."/>
            <person name="Gouzy J."/>
            <person name="Grassa C.J."/>
            <person name="Murat F."/>
            <person name="Staton S.E."/>
            <person name="Cottret L."/>
            <person name="Lelandais-Briere C."/>
            <person name="Owens G.L."/>
            <person name="Carrere S."/>
            <person name="Mayjonade B."/>
            <person name="Legrand L."/>
            <person name="Gill N."/>
            <person name="Kane N.C."/>
            <person name="Bowers J.E."/>
            <person name="Hubner S."/>
            <person name="Bellec A."/>
            <person name="Berard A."/>
            <person name="Berges H."/>
            <person name="Blanchet N."/>
            <person name="Boniface M.C."/>
            <person name="Brunel D."/>
            <person name="Catrice O."/>
            <person name="Chaidir N."/>
            <person name="Claudel C."/>
            <person name="Donnadieu C."/>
            <person name="Faraut T."/>
            <person name="Fievet G."/>
            <person name="Helmstetter N."/>
            <person name="King M."/>
            <person name="Knapp S.J."/>
            <person name="Lai Z."/>
            <person name="Le Paslier M.C."/>
            <person name="Lippi Y."/>
            <person name="Lorenzon L."/>
            <person name="Mandel J.R."/>
            <person name="Marage G."/>
            <person name="Marchand G."/>
            <person name="Marquand E."/>
            <person name="Bret-Mestries E."/>
            <person name="Morien E."/>
            <person name="Nambeesan S."/>
            <person name="Nguyen T."/>
            <person name="Pegot-Espagnet P."/>
            <person name="Pouilly N."/>
            <person name="Raftis F."/>
            <person name="Sallet E."/>
            <person name="Schiex T."/>
            <person name="Thomas J."/>
            <person name="Vandecasteele C."/>
            <person name="Vares D."/>
            <person name="Vear F."/>
            <person name="Vautrin S."/>
            <person name="Crespi M."/>
            <person name="Mangin B."/>
            <person name="Burke J.M."/>
            <person name="Salse J."/>
            <person name="Munos S."/>
            <person name="Vincourt P."/>
            <person name="Rieseberg L.H."/>
            <person name="Langlade N.B."/>
        </authorList>
    </citation>
    <scope>NUCLEOTIDE SEQUENCE</scope>
    <source>
        <tissue evidence="1">Leaves</tissue>
    </source>
</reference>
<evidence type="ECO:0000313" key="1">
    <source>
        <dbReference type="EMBL" id="KAF5783260.1"/>
    </source>
</evidence>
<dbReference type="AlphaFoldDB" id="A0A9K3N1A8"/>
<sequence>MLVVFEHHFLPGAQSFHHHWDLQFSSSLPLCQLKQTKTIIRLVTIKQCDSRVLTCLR</sequence>
<reference evidence="1" key="2">
    <citation type="submission" date="2020-06" db="EMBL/GenBank/DDBJ databases">
        <title>Helianthus annuus Genome sequencing and assembly Release 2.</title>
        <authorList>
            <person name="Gouzy J."/>
            <person name="Langlade N."/>
            <person name="Munos S."/>
        </authorList>
    </citation>
    <scope>NUCLEOTIDE SEQUENCE</scope>
    <source>
        <tissue evidence="1">Leaves</tissue>
    </source>
</reference>
<proteinExistence type="predicted"/>
<comment type="caution">
    <text evidence="1">The sequence shown here is derived from an EMBL/GenBank/DDBJ whole genome shotgun (WGS) entry which is preliminary data.</text>
</comment>
<keyword evidence="2" id="KW-1185">Reference proteome</keyword>
<name>A0A9K3N1A8_HELAN</name>
<organism evidence="1 2">
    <name type="scientific">Helianthus annuus</name>
    <name type="common">Common sunflower</name>
    <dbReference type="NCBI Taxonomy" id="4232"/>
    <lineage>
        <taxon>Eukaryota</taxon>
        <taxon>Viridiplantae</taxon>
        <taxon>Streptophyta</taxon>
        <taxon>Embryophyta</taxon>
        <taxon>Tracheophyta</taxon>
        <taxon>Spermatophyta</taxon>
        <taxon>Magnoliopsida</taxon>
        <taxon>eudicotyledons</taxon>
        <taxon>Gunneridae</taxon>
        <taxon>Pentapetalae</taxon>
        <taxon>asterids</taxon>
        <taxon>campanulids</taxon>
        <taxon>Asterales</taxon>
        <taxon>Asteraceae</taxon>
        <taxon>Asteroideae</taxon>
        <taxon>Heliantheae alliance</taxon>
        <taxon>Heliantheae</taxon>
        <taxon>Helianthus</taxon>
    </lineage>
</organism>
<dbReference type="Gramene" id="mRNA:HanXRQr2_Chr11g0505871">
    <property type="protein sequence ID" value="CDS:HanXRQr2_Chr11g0505871.1"/>
    <property type="gene ID" value="HanXRQr2_Chr11g0505871"/>
</dbReference>